<sequence length="78" mass="9162">MYGYRCEYCEGTVREQMVDREVFKHRDGFVILEHVPVGVCDQCGCRYYHASLLHRVEEIISKRQPAERMELIPVAPFA</sequence>
<dbReference type="STRING" id="1499967.U27_03314"/>
<organism evidence="1 2">
    <name type="scientific">Vecturithrix granuli</name>
    <dbReference type="NCBI Taxonomy" id="1499967"/>
    <lineage>
        <taxon>Bacteria</taxon>
        <taxon>Candidatus Moduliflexota</taxon>
        <taxon>Candidatus Vecturitrichia</taxon>
        <taxon>Candidatus Vecturitrichales</taxon>
        <taxon>Candidatus Vecturitrichaceae</taxon>
        <taxon>Candidatus Vecturithrix</taxon>
    </lineage>
</organism>
<reference evidence="1 2" key="1">
    <citation type="journal article" date="2015" name="PeerJ">
        <title>First genomic representation of candidate bacterial phylum KSB3 points to enhanced environmental sensing as a trigger of wastewater bulking.</title>
        <authorList>
            <person name="Sekiguchi Y."/>
            <person name="Ohashi A."/>
            <person name="Parks D.H."/>
            <person name="Yamauchi T."/>
            <person name="Tyson G.W."/>
            <person name="Hugenholtz P."/>
        </authorList>
    </citation>
    <scope>NUCLEOTIDE SEQUENCE [LARGE SCALE GENOMIC DNA]</scope>
</reference>
<name>A0A081BVJ7_VECG1</name>
<dbReference type="EMBL" id="DF820464">
    <property type="protein sequence ID" value="GAK56352.1"/>
    <property type="molecule type" value="Genomic_DNA"/>
</dbReference>
<evidence type="ECO:0000313" key="1">
    <source>
        <dbReference type="EMBL" id="GAK56352.1"/>
    </source>
</evidence>
<gene>
    <name evidence="1" type="ORF">U27_03314</name>
</gene>
<proteinExistence type="predicted"/>
<dbReference type="InterPro" id="IPR022453">
    <property type="entry name" value="Znf_MqsA-type"/>
</dbReference>
<dbReference type="AlphaFoldDB" id="A0A081BVJ7"/>
<evidence type="ECO:0008006" key="3">
    <source>
        <dbReference type="Google" id="ProtNLM"/>
    </source>
</evidence>
<dbReference type="NCBIfam" id="TIGR03831">
    <property type="entry name" value="YgiT_finger"/>
    <property type="match status" value="1"/>
</dbReference>
<accession>A0A081BVJ7</accession>
<dbReference type="Proteomes" id="UP000030661">
    <property type="component" value="Unassembled WGS sequence"/>
</dbReference>
<dbReference type="HOGENOM" id="CLU_2614818_0_0_0"/>
<dbReference type="eggNOG" id="COG1656">
    <property type="taxonomic scope" value="Bacteria"/>
</dbReference>
<evidence type="ECO:0000313" key="2">
    <source>
        <dbReference type="Proteomes" id="UP000030661"/>
    </source>
</evidence>
<keyword evidence="2" id="KW-1185">Reference proteome</keyword>
<protein>
    <recommendedName>
        <fullName evidence="3">YgiT-type zinc finger domain protein</fullName>
    </recommendedName>
</protein>